<dbReference type="RefSeq" id="WP_269033505.1">
    <property type="nucleotide sequence ID" value="NZ_CP114040.1"/>
</dbReference>
<sequence>MTADKTPSAGPGRLPARAGDAAATYPIQVTSTVGEALNVYTTMSQAPTNPPSSDPADYVPTYTLLGTVPANGVGNFTTDEPIARVVVTRQANEQPVKVSVADALTPGSGSISVAPADLTVAQAGWTFYQNFSSQPFSPVALEFSALVENTPVAGLVDAAAAFFSQNDASGVTMGLFTAIGYWASNQLYAFPGTYYCYEPPPASSMGFILPKTQVGTLTIADGKATYVAVSGDSTDLTFANNKLTGPGATASNGVVLNAIIRDLTWEGQPDIITWGFVGTLDGQQFIAQSYEEPQLPWYSVLYDLAYGAFFTIQVVMAVDAAIHLLTSIPGGLKWLADNVGKLADKVRGALNSAGDSAAPDTAVGDAADPINVDIDIDVDVDVDVDVDIDIDVDVEVDVDVDVDVDFIAVVDVDVDVDVDIDIDVVTENDIDIDIDIDIDTDVDVQPGAISKLLNSVGNWIMTKALPFLIEGVTIYVAFQSVGALLEAWKQKDEEAFENLQPRQTTGLGLLVNYMLNDGIPVATRWTTFSQYVQEVNGDSMTLQVALASIVQTKNSQADTEMNNWRWSDDDKAAVVAQMAPNTGANAYLAFQTLANATFQGQPLPVKVGVTVAMAYLKA</sequence>
<accession>A0ABY7GW25</accession>
<dbReference type="InterPro" id="IPR050972">
    <property type="entry name" value="SDr-like"/>
</dbReference>
<dbReference type="PANTHER" id="PTHR34403:SF14">
    <property type="entry name" value="OS05G0225800 PROTEIN"/>
    <property type="match status" value="1"/>
</dbReference>
<organism evidence="1 2">
    <name type="scientific">Nannocystis punicea</name>
    <dbReference type="NCBI Taxonomy" id="2995304"/>
    <lineage>
        <taxon>Bacteria</taxon>
        <taxon>Pseudomonadati</taxon>
        <taxon>Myxococcota</taxon>
        <taxon>Polyangia</taxon>
        <taxon>Nannocystales</taxon>
        <taxon>Nannocystaceae</taxon>
        <taxon>Nannocystis</taxon>
    </lineage>
</organism>
<evidence type="ECO:0000313" key="1">
    <source>
        <dbReference type="EMBL" id="WAS91141.1"/>
    </source>
</evidence>
<protein>
    <submittedName>
        <fullName evidence="1">Uncharacterized protein</fullName>
    </submittedName>
</protein>
<evidence type="ECO:0000313" key="2">
    <source>
        <dbReference type="Proteomes" id="UP001164459"/>
    </source>
</evidence>
<dbReference type="PANTHER" id="PTHR34403">
    <property type="entry name" value="TOL-PAL SYSTEM PROTEIN TOLA"/>
    <property type="match status" value="1"/>
</dbReference>
<dbReference type="Proteomes" id="UP001164459">
    <property type="component" value="Chromosome"/>
</dbReference>
<keyword evidence="2" id="KW-1185">Reference proteome</keyword>
<name>A0ABY7GW25_9BACT</name>
<proteinExistence type="predicted"/>
<reference evidence="1" key="1">
    <citation type="submission" date="2022-11" db="EMBL/GenBank/DDBJ databases">
        <title>Minimal conservation of predation-associated metabolite biosynthetic gene clusters underscores biosynthetic potential of Myxococcota including descriptions for ten novel species: Archangium lansinium sp. nov., Myxococcus landrumus sp. nov., Nannocystis bai.</title>
        <authorList>
            <person name="Ahearne A."/>
            <person name="Stevens C."/>
            <person name="Dowd S."/>
        </authorList>
    </citation>
    <scope>NUCLEOTIDE SEQUENCE</scope>
    <source>
        <strain evidence="1">Fl3</strain>
    </source>
</reference>
<gene>
    <name evidence="1" type="ORF">O0S08_33560</name>
</gene>
<dbReference type="EMBL" id="CP114040">
    <property type="protein sequence ID" value="WAS91141.1"/>
    <property type="molecule type" value="Genomic_DNA"/>
</dbReference>